<keyword evidence="2" id="KW-1133">Transmembrane helix</keyword>
<feature type="region of interest" description="Disordered" evidence="1">
    <location>
        <begin position="1"/>
        <end position="39"/>
    </location>
</feature>
<sequence length="388" mass="42824">MSRAQRRTSSKSGSFYEKDEKTQREASLDNEHDLEMLMDRPKSNKKNKLIYTLLLIAFSFVIGGSIVRALYFSTSPSSSTSTKTGSFLSSTSKFSNIEKFQKDQEDLLNKVLEGSGEANHISSPSSQKVNVYQGPDVEGENAKWFFQKIFEYLTNSNDDRPSNKYINKDTPIIDTSSLLEDEISRMKQVGVAVKENVAEKEGDKADSVNAGAAIVNAAQKIESVPSPKVKSSPISSVSSGSSHDSSSLVNAQSDLKEILSVSPLTIILNDDPQVSSKAAKAMEKQIQTIISGIRITPQPTMVNLIRHPHYKQIIEYLKTYQTHVKDSTSSESDEMKTDEVIEVAIDEVPALFIGGEPVANYGEIIDMYNKKELTSFLRKTGKGLISVE</sequence>
<comment type="caution">
    <text evidence="3">The sequence shown here is derived from an EMBL/GenBank/DDBJ whole genome shotgun (WGS) entry which is preliminary data.</text>
</comment>
<name>A0A9P0VW92_9ASCO</name>
<dbReference type="Gene3D" id="3.40.30.10">
    <property type="entry name" value="Glutaredoxin"/>
    <property type="match status" value="1"/>
</dbReference>
<gene>
    <name evidence="3" type="ORF">CLIB1423_01S05182</name>
</gene>
<evidence type="ECO:0000256" key="2">
    <source>
        <dbReference type="SAM" id="Phobius"/>
    </source>
</evidence>
<accession>A0A9P0VW92</accession>
<evidence type="ECO:0000313" key="4">
    <source>
        <dbReference type="Proteomes" id="UP000837801"/>
    </source>
</evidence>
<proteinExistence type="predicted"/>
<evidence type="ECO:0008006" key="5">
    <source>
        <dbReference type="Google" id="ProtNLM"/>
    </source>
</evidence>
<keyword evidence="4" id="KW-1185">Reference proteome</keyword>
<keyword evidence="2" id="KW-0812">Transmembrane</keyword>
<dbReference type="AlphaFoldDB" id="A0A9P0VW92"/>
<feature type="compositionally biased region" description="Basic and acidic residues" evidence="1">
    <location>
        <begin position="16"/>
        <end position="39"/>
    </location>
</feature>
<organism evidence="3 4">
    <name type="scientific">[Candida] railenensis</name>
    <dbReference type="NCBI Taxonomy" id="45579"/>
    <lineage>
        <taxon>Eukaryota</taxon>
        <taxon>Fungi</taxon>
        <taxon>Dikarya</taxon>
        <taxon>Ascomycota</taxon>
        <taxon>Saccharomycotina</taxon>
        <taxon>Pichiomycetes</taxon>
        <taxon>Debaryomycetaceae</taxon>
        <taxon>Kurtzmaniella</taxon>
    </lineage>
</organism>
<feature type="transmembrane region" description="Helical" evidence="2">
    <location>
        <begin position="49"/>
        <end position="71"/>
    </location>
</feature>
<dbReference type="EMBL" id="CAKXYY010000001">
    <property type="protein sequence ID" value="CAH2350219.1"/>
    <property type="molecule type" value="Genomic_DNA"/>
</dbReference>
<feature type="region of interest" description="Disordered" evidence="1">
    <location>
        <begin position="225"/>
        <end position="248"/>
    </location>
</feature>
<evidence type="ECO:0000256" key="1">
    <source>
        <dbReference type="SAM" id="MobiDB-lite"/>
    </source>
</evidence>
<evidence type="ECO:0000313" key="3">
    <source>
        <dbReference type="EMBL" id="CAH2350219.1"/>
    </source>
</evidence>
<reference evidence="3" key="1">
    <citation type="submission" date="2022-03" db="EMBL/GenBank/DDBJ databases">
        <authorList>
            <person name="Legras J.-L."/>
            <person name="Devillers H."/>
            <person name="Grondin C."/>
        </authorList>
    </citation>
    <scope>NUCLEOTIDE SEQUENCE</scope>
    <source>
        <strain evidence="3">CLIB 1423</strain>
    </source>
</reference>
<dbReference type="OrthoDB" id="4026741at2759"/>
<dbReference type="Proteomes" id="UP000837801">
    <property type="component" value="Unassembled WGS sequence"/>
</dbReference>
<feature type="compositionally biased region" description="Low complexity" evidence="1">
    <location>
        <begin position="225"/>
        <end position="247"/>
    </location>
</feature>
<protein>
    <recommendedName>
        <fullName evidence="5">Glutaredoxin domain-containing protein</fullName>
    </recommendedName>
</protein>
<keyword evidence="2" id="KW-0472">Membrane</keyword>